<protein>
    <submittedName>
        <fullName evidence="1">RCG36963</fullName>
    </submittedName>
</protein>
<dbReference type="EMBL" id="CH473951">
    <property type="protein sequence ID" value="EDM02513.1"/>
    <property type="molecule type" value="Genomic_DNA"/>
</dbReference>
<accession>A6HUF0</accession>
<proteinExistence type="predicted"/>
<evidence type="ECO:0000313" key="2">
    <source>
        <dbReference type="Proteomes" id="UP000234681"/>
    </source>
</evidence>
<organism evidence="1 2">
    <name type="scientific">Rattus norvegicus</name>
    <name type="common">Rat</name>
    <dbReference type="NCBI Taxonomy" id="10116"/>
    <lineage>
        <taxon>Eukaryota</taxon>
        <taxon>Metazoa</taxon>
        <taxon>Chordata</taxon>
        <taxon>Craniata</taxon>
        <taxon>Vertebrata</taxon>
        <taxon>Euteleostomi</taxon>
        <taxon>Mammalia</taxon>
        <taxon>Eutheria</taxon>
        <taxon>Euarchontoglires</taxon>
        <taxon>Glires</taxon>
        <taxon>Rodentia</taxon>
        <taxon>Myomorpha</taxon>
        <taxon>Muroidea</taxon>
        <taxon>Muridae</taxon>
        <taxon>Murinae</taxon>
        <taxon>Rattus</taxon>
    </lineage>
</organism>
<sequence>MRIIPDLSTDTLNGRSVWTNVGPSLRDYRFQLRLLYPAQSSVTLRGENTLLDDKI</sequence>
<dbReference type="AlphaFoldDB" id="A6HUF0"/>
<evidence type="ECO:0000313" key="1">
    <source>
        <dbReference type="EMBL" id="EDM02513.1"/>
    </source>
</evidence>
<dbReference type="InterPro" id="IPR042566">
    <property type="entry name" value="L1_C"/>
</dbReference>
<gene>
    <name evidence="1" type="ORF">rCG_36963</name>
</gene>
<dbReference type="Proteomes" id="UP000234681">
    <property type="component" value="Chromosome 15"/>
</dbReference>
<reference evidence="1 2" key="1">
    <citation type="submission" date="2005-07" db="EMBL/GenBank/DDBJ databases">
        <authorList>
            <person name="Mural R.J."/>
            <person name="Li P.W."/>
            <person name="Adams M.D."/>
            <person name="Amanatides P.G."/>
            <person name="Baden-Tillson H."/>
            <person name="Barnstead M."/>
            <person name="Chin S.H."/>
            <person name="Dew I."/>
            <person name="Evans C.A."/>
            <person name="Ferriera S."/>
            <person name="Flanigan M."/>
            <person name="Fosler C."/>
            <person name="Glodek A."/>
            <person name="Gu Z."/>
            <person name="Holt R.A."/>
            <person name="Jennings D."/>
            <person name="Kraft C.L."/>
            <person name="Lu F."/>
            <person name="Nguyen T."/>
            <person name="Nusskern D.R."/>
            <person name="Pfannkoch C.M."/>
            <person name="Sitter C."/>
            <person name="Sutton G.G."/>
            <person name="Venter J.C."/>
            <person name="Wang Z."/>
            <person name="Woodage T."/>
            <person name="Zheng X.H."/>
            <person name="Zhong F."/>
        </authorList>
    </citation>
    <scope>NUCLEOTIDE SEQUENCE [LARGE SCALE GENOMIC DNA]</scope>
    <source>
        <strain>BN</strain>
        <strain evidence="2">Sprague-Dawley</strain>
    </source>
</reference>
<dbReference type="Gene3D" id="3.30.250.20">
    <property type="entry name" value="L1 transposable element, C-terminal domain"/>
    <property type="match status" value="1"/>
</dbReference>
<name>A6HUF0_RAT</name>
<feature type="non-terminal residue" evidence="1">
    <location>
        <position position="55"/>
    </location>
</feature>